<accession>A0A553UWU4</accession>
<evidence type="ECO:0000313" key="2">
    <source>
        <dbReference type="EMBL" id="TSA84666.1"/>
    </source>
</evidence>
<feature type="chain" id="PRO_5021857406" description="C-type lysozyme inhibitor domain-containing protein" evidence="1">
    <location>
        <begin position="24"/>
        <end position="114"/>
    </location>
</feature>
<gene>
    <name evidence="2" type="ORF">FNU79_10555</name>
</gene>
<sequence length="114" mass="12211">MKLETIKRGLVLCLASGLSSVLADGGAVLAPGSMNLPFETLSCRSGQTLQLIPSNTQSLMIRRYRGRRYALNDVLGTQGRYRGQGMTVHILPSGALDLSVGRVHDLCPHPNAGH</sequence>
<dbReference type="Proteomes" id="UP000316092">
    <property type="component" value="Unassembled WGS sequence"/>
</dbReference>
<proteinExistence type="predicted"/>
<evidence type="ECO:0008006" key="4">
    <source>
        <dbReference type="Google" id="ProtNLM"/>
    </source>
</evidence>
<name>A0A553UWU4_9DEIO</name>
<dbReference type="RefSeq" id="WP_143720814.1">
    <property type="nucleotide sequence ID" value="NZ_VKDB01000010.1"/>
</dbReference>
<organism evidence="2 3">
    <name type="scientific">Deinococcus detaillensis</name>
    <dbReference type="NCBI Taxonomy" id="2592048"/>
    <lineage>
        <taxon>Bacteria</taxon>
        <taxon>Thermotogati</taxon>
        <taxon>Deinococcota</taxon>
        <taxon>Deinococci</taxon>
        <taxon>Deinococcales</taxon>
        <taxon>Deinococcaceae</taxon>
        <taxon>Deinococcus</taxon>
    </lineage>
</organism>
<protein>
    <recommendedName>
        <fullName evidence="4">C-type lysozyme inhibitor domain-containing protein</fullName>
    </recommendedName>
</protein>
<keyword evidence="3" id="KW-1185">Reference proteome</keyword>
<dbReference type="AlphaFoldDB" id="A0A553UWU4"/>
<dbReference type="EMBL" id="VKDB01000010">
    <property type="protein sequence ID" value="TSA84666.1"/>
    <property type="molecule type" value="Genomic_DNA"/>
</dbReference>
<evidence type="ECO:0000313" key="3">
    <source>
        <dbReference type="Proteomes" id="UP000316092"/>
    </source>
</evidence>
<evidence type="ECO:0000256" key="1">
    <source>
        <dbReference type="SAM" id="SignalP"/>
    </source>
</evidence>
<feature type="signal peptide" evidence="1">
    <location>
        <begin position="1"/>
        <end position="23"/>
    </location>
</feature>
<reference evidence="2 3" key="1">
    <citation type="submission" date="2019-07" db="EMBL/GenBank/DDBJ databases">
        <title>Deinococcus detaillus sp. nov., isolated from humus soil in Antarctica.</title>
        <authorList>
            <person name="Zhang K."/>
        </authorList>
    </citation>
    <scope>NUCLEOTIDE SEQUENCE [LARGE SCALE GENOMIC DNA]</scope>
    <source>
        <strain evidence="2 3">H1</strain>
    </source>
</reference>
<comment type="caution">
    <text evidence="2">The sequence shown here is derived from an EMBL/GenBank/DDBJ whole genome shotgun (WGS) entry which is preliminary data.</text>
</comment>
<keyword evidence="1" id="KW-0732">Signal</keyword>